<accession>S9TGJ4</accession>
<evidence type="ECO:0000256" key="1">
    <source>
        <dbReference type="ARBA" id="ARBA00022741"/>
    </source>
</evidence>
<dbReference type="GO" id="GO:0003924">
    <property type="term" value="F:GTPase activity"/>
    <property type="evidence" value="ECO:0007669"/>
    <property type="project" value="InterPro"/>
</dbReference>
<dbReference type="EMBL" id="ATMH01012053">
    <property type="protein sequence ID" value="EPY15473.1"/>
    <property type="molecule type" value="Genomic_DNA"/>
</dbReference>
<comment type="caution">
    <text evidence="3">The sequence shown here is derived from an EMBL/GenBank/DDBJ whole genome shotgun (WGS) entry which is preliminary data.</text>
</comment>
<gene>
    <name evidence="3" type="ORF">STCU_12000</name>
</gene>
<dbReference type="Proteomes" id="UP000015354">
    <property type="component" value="Unassembled WGS sequence"/>
</dbReference>
<dbReference type="InterPro" id="IPR043358">
    <property type="entry name" value="GNL1-like"/>
</dbReference>
<protein>
    <recommendedName>
        <fullName evidence="5">G domain-containing protein</fullName>
    </recommendedName>
</protein>
<keyword evidence="4" id="KW-1185">Reference proteome</keyword>
<keyword evidence="2" id="KW-0342">GTP-binding</keyword>
<name>S9TGJ4_9TRYP</name>
<dbReference type="Gene3D" id="1.10.1580.10">
    <property type="match status" value="1"/>
</dbReference>
<proteinExistence type="predicted"/>
<dbReference type="PANTHER" id="PTHR45709">
    <property type="entry name" value="LARGE SUBUNIT GTPASE 1 HOMOLOG-RELATED"/>
    <property type="match status" value="1"/>
</dbReference>
<evidence type="ECO:0000256" key="2">
    <source>
        <dbReference type="ARBA" id="ARBA00023134"/>
    </source>
</evidence>
<keyword evidence="1" id="KW-0547">Nucleotide-binding</keyword>
<dbReference type="PANTHER" id="PTHR45709:SF3">
    <property type="entry name" value="GUANINE NUCLEOTIDE-BINDING PROTEIN-LIKE 1"/>
    <property type="match status" value="1"/>
</dbReference>
<dbReference type="AlphaFoldDB" id="S9TGJ4"/>
<dbReference type="OrthoDB" id="61815at2759"/>
<evidence type="ECO:0008006" key="5">
    <source>
        <dbReference type="Google" id="ProtNLM"/>
    </source>
</evidence>
<dbReference type="GO" id="GO:0005525">
    <property type="term" value="F:GTP binding"/>
    <property type="evidence" value="ECO:0007669"/>
    <property type="project" value="UniProtKB-KW"/>
</dbReference>
<dbReference type="InterPro" id="IPR023179">
    <property type="entry name" value="GTP-bd_ortho_bundle_sf"/>
</dbReference>
<sequence>MPLDGVTLIDSPGLCFPLLGVPPPLQAVMGTHQIAQTRDPASGVAYLALHLFLERYYHLRRVDDDEATAADADAIQAWSAYEVCESYAKKKGFFVKHGKGALDVHRAAMALLQEVYDGKLVLYWRPPELNLLRSRQFETEMAPFLSLPVFARE</sequence>
<evidence type="ECO:0000313" key="3">
    <source>
        <dbReference type="EMBL" id="EPY15473.1"/>
    </source>
</evidence>
<organism evidence="3 4">
    <name type="scientific">Strigomonas culicis</name>
    <dbReference type="NCBI Taxonomy" id="28005"/>
    <lineage>
        <taxon>Eukaryota</taxon>
        <taxon>Discoba</taxon>
        <taxon>Euglenozoa</taxon>
        <taxon>Kinetoplastea</taxon>
        <taxon>Metakinetoplastina</taxon>
        <taxon>Trypanosomatida</taxon>
        <taxon>Trypanosomatidae</taxon>
        <taxon>Strigomonadinae</taxon>
        <taxon>Strigomonas</taxon>
    </lineage>
</organism>
<reference evidence="3 4" key="1">
    <citation type="journal article" date="2013" name="PLoS ONE">
        <title>Predicting the Proteins of Angomonas deanei, Strigomonas culicis and Their Respective Endosymbionts Reveals New Aspects of the Trypanosomatidae Family.</title>
        <authorList>
            <person name="Motta M.C."/>
            <person name="Martins A.C."/>
            <person name="de Souza S.S."/>
            <person name="Catta-Preta C.M."/>
            <person name="Silva R."/>
            <person name="Klein C.C."/>
            <person name="de Almeida L.G."/>
            <person name="de Lima Cunha O."/>
            <person name="Ciapina L.P."/>
            <person name="Brocchi M."/>
            <person name="Colabardini A.C."/>
            <person name="de Araujo Lima B."/>
            <person name="Machado C.R."/>
            <person name="de Almeida Soares C.M."/>
            <person name="Probst C.M."/>
            <person name="de Menezes C.B."/>
            <person name="Thompson C.E."/>
            <person name="Bartholomeu D.C."/>
            <person name="Gradia D.F."/>
            <person name="Pavoni D.P."/>
            <person name="Grisard E.C."/>
            <person name="Fantinatti-Garboggini F."/>
            <person name="Marchini F.K."/>
            <person name="Rodrigues-Luiz G.F."/>
            <person name="Wagner G."/>
            <person name="Goldman G.H."/>
            <person name="Fietto J.L."/>
            <person name="Elias M.C."/>
            <person name="Goldman M.H."/>
            <person name="Sagot M.F."/>
            <person name="Pereira M."/>
            <person name="Stoco P.H."/>
            <person name="de Mendonca-Neto R.P."/>
            <person name="Teixeira S.M."/>
            <person name="Maciel T.E."/>
            <person name="de Oliveira Mendes T.A."/>
            <person name="Urmenyi T.P."/>
            <person name="de Souza W."/>
            <person name="Schenkman S."/>
            <person name="de Vasconcelos A.T."/>
        </authorList>
    </citation>
    <scope>NUCLEOTIDE SEQUENCE [LARGE SCALE GENOMIC DNA]</scope>
</reference>
<evidence type="ECO:0000313" key="4">
    <source>
        <dbReference type="Proteomes" id="UP000015354"/>
    </source>
</evidence>